<name>A0A1H6UW65_9BURK</name>
<evidence type="ECO:0000313" key="2">
    <source>
        <dbReference type="Proteomes" id="UP000198866"/>
    </source>
</evidence>
<protein>
    <submittedName>
        <fullName evidence="1">Uncharacterized protein</fullName>
    </submittedName>
</protein>
<keyword evidence="2" id="KW-1185">Reference proteome</keyword>
<sequence>MTLKTPIAAAIVPMARAGRSIARVCLDRCGSAETALAEPLALLRRAQKAIDGLVLQNHPNAVVHIGEVQSKINHLIEVIQSVLPRQGRTYSMEKAAPVVAPLLGEIPALIDLVAGLNVYVPETGELWR</sequence>
<evidence type="ECO:0000313" key="1">
    <source>
        <dbReference type="EMBL" id="SEI96481.1"/>
    </source>
</evidence>
<organism evidence="1 2">
    <name type="scientific">Paraburkholderia diazotrophica</name>
    <dbReference type="NCBI Taxonomy" id="667676"/>
    <lineage>
        <taxon>Bacteria</taxon>
        <taxon>Pseudomonadati</taxon>
        <taxon>Pseudomonadota</taxon>
        <taxon>Betaproteobacteria</taxon>
        <taxon>Burkholderiales</taxon>
        <taxon>Burkholderiaceae</taxon>
        <taxon>Paraburkholderia</taxon>
    </lineage>
</organism>
<dbReference type="EMBL" id="FNYE01000005">
    <property type="protein sequence ID" value="SEI96481.1"/>
    <property type="molecule type" value="Genomic_DNA"/>
</dbReference>
<reference evidence="2" key="1">
    <citation type="submission" date="2016-10" db="EMBL/GenBank/DDBJ databases">
        <authorList>
            <person name="Varghese N."/>
            <person name="Submissions S."/>
        </authorList>
    </citation>
    <scope>NUCLEOTIDE SEQUENCE [LARGE SCALE GENOMIC DNA]</scope>
    <source>
        <strain evidence="2">LMG 26031</strain>
    </source>
</reference>
<dbReference type="Proteomes" id="UP000198866">
    <property type="component" value="Unassembled WGS sequence"/>
</dbReference>
<dbReference type="RefSeq" id="WP_143062232.1">
    <property type="nucleotide sequence ID" value="NZ_FNYE01000005.1"/>
</dbReference>
<gene>
    <name evidence="1" type="ORF">SAMN05192539_1005220</name>
</gene>
<dbReference type="STRING" id="667676.SAMN05192539_1005220"/>
<proteinExistence type="predicted"/>
<dbReference type="AlphaFoldDB" id="A0A1H6UW65"/>
<accession>A0A1H6UW65</accession>